<protein>
    <submittedName>
        <fullName evidence="2">Uncharacterized protein</fullName>
    </submittedName>
</protein>
<feature type="region of interest" description="Disordered" evidence="1">
    <location>
        <begin position="41"/>
        <end position="71"/>
    </location>
</feature>
<organism evidence="2 3">
    <name type="scientific">Varibaculum cambriense</name>
    <dbReference type="NCBI Taxonomy" id="184870"/>
    <lineage>
        <taxon>Bacteria</taxon>
        <taxon>Bacillati</taxon>
        <taxon>Actinomycetota</taxon>
        <taxon>Actinomycetes</taxon>
        <taxon>Actinomycetales</taxon>
        <taxon>Actinomycetaceae</taxon>
        <taxon>Varibaculum</taxon>
    </lineage>
</organism>
<evidence type="ECO:0000313" key="3">
    <source>
        <dbReference type="Proteomes" id="UP000243201"/>
    </source>
</evidence>
<dbReference type="EMBL" id="PNGC01000002">
    <property type="protein sequence ID" value="PMB89278.1"/>
    <property type="molecule type" value="Genomic_DNA"/>
</dbReference>
<proteinExistence type="predicted"/>
<reference evidence="2 3" key="1">
    <citation type="submission" date="2017-09" db="EMBL/GenBank/DDBJ databases">
        <title>Bacterial strain isolated from the female urinary microbiota.</title>
        <authorList>
            <person name="Thomas-White K."/>
            <person name="Kumar N."/>
            <person name="Forster S."/>
            <person name="Putonti C."/>
            <person name="Lawley T."/>
            <person name="Wolfe A.J."/>
        </authorList>
    </citation>
    <scope>NUCLEOTIDE SEQUENCE [LARGE SCALE GENOMIC DNA]</scope>
    <source>
        <strain evidence="2 3">UMB0744</strain>
    </source>
</reference>
<gene>
    <name evidence="2" type="ORF">CJ240_05795</name>
</gene>
<evidence type="ECO:0000313" key="2">
    <source>
        <dbReference type="EMBL" id="PMB89278.1"/>
    </source>
</evidence>
<comment type="caution">
    <text evidence="2">The sequence shown here is derived from an EMBL/GenBank/DDBJ whole genome shotgun (WGS) entry which is preliminary data.</text>
</comment>
<accession>A0ABX4UNJ6</accession>
<evidence type="ECO:0000256" key="1">
    <source>
        <dbReference type="SAM" id="MobiDB-lite"/>
    </source>
</evidence>
<feature type="compositionally biased region" description="Pro residues" evidence="1">
    <location>
        <begin position="166"/>
        <end position="175"/>
    </location>
</feature>
<name>A0ABX4UNJ6_9ACTO</name>
<sequence length="175" mass="18929">MPDPNTTTQTPPVEAQNSFSYEYGVDVKIGDQWQPIRFITGVNPSVEPKEQDGATYDDKGAPHPIKTGEEPQLEFSQQLRRLADGNYLPETEELLKATKPGATGNKATVIVRYYDKPASGKPNPGDAYELTGTVSAQRAETGNDALAALNFTIKGQGPRRQIANPYTPPAENPGA</sequence>
<feature type="compositionally biased region" description="Basic and acidic residues" evidence="1">
    <location>
        <begin position="47"/>
        <end position="69"/>
    </location>
</feature>
<dbReference type="NCBIfam" id="NF047353">
    <property type="entry name" value="tube_lmo2291"/>
    <property type="match status" value="1"/>
</dbReference>
<keyword evidence="3" id="KW-1185">Reference proteome</keyword>
<feature type="region of interest" description="Disordered" evidence="1">
    <location>
        <begin position="155"/>
        <end position="175"/>
    </location>
</feature>
<dbReference type="RefSeq" id="WP_102184324.1">
    <property type="nucleotide sequence ID" value="NZ_PNGC01000002.1"/>
</dbReference>
<dbReference type="Proteomes" id="UP000243201">
    <property type="component" value="Unassembled WGS sequence"/>
</dbReference>